<dbReference type="GO" id="GO:0004601">
    <property type="term" value="F:peroxidase activity"/>
    <property type="evidence" value="ECO:0007669"/>
    <property type="project" value="UniProtKB-KW"/>
</dbReference>
<proteinExistence type="predicted"/>
<sequence>MHPKNFRGKEVVSAVRTTFLINPDGKISKVWDNVKAAGHAEKVLSELKTLKEK</sequence>
<keyword evidence="1" id="KW-0575">Peroxidase</keyword>
<reference evidence="1" key="1">
    <citation type="submission" date="2019-08" db="EMBL/GenBank/DDBJ databases">
        <authorList>
            <person name="Kucharzyk K."/>
            <person name="Murdoch R.W."/>
            <person name="Higgins S."/>
            <person name="Loffler F."/>
        </authorList>
    </citation>
    <scope>NUCLEOTIDE SEQUENCE</scope>
</reference>
<comment type="caution">
    <text evidence="1">The sequence shown here is derived from an EMBL/GenBank/DDBJ whole genome shotgun (WGS) entry which is preliminary data.</text>
</comment>
<dbReference type="Gene3D" id="3.40.30.10">
    <property type="entry name" value="Glutaredoxin"/>
    <property type="match status" value="1"/>
</dbReference>
<dbReference type="SUPFAM" id="SSF52833">
    <property type="entry name" value="Thioredoxin-like"/>
    <property type="match status" value="1"/>
</dbReference>
<keyword evidence="1" id="KW-0560">Oxidoreductase</keyword>
<protein>
    <submittedName>
        <fullName evidence="1">Peroxiredoxin Bcp</fullName>
        <ecNumber evidence="1">1.11.1.15</ecNumber>
    </submittedName>
</protein>
<name>A0A645DIP0_9ZZZZ</name>
<accession>A0A645DIP0</accession>
<evidence type="ECO:0000313" key="1">
    <source>
        <dbReference type="EMBL" id="MPM89176.1"/>
    </source>
</evidence>
<organism evidence="1">
    <name type="scientific">bioreactor metagenome</name>
    <dbReference type="NCBI Taxonomy" id="1076179"/>
    <lineage>
        <taxon>unclassified sequences</taxon>
        <taxon>metagenomes</taxon>
        <taxon>ecological metagenomes</taxon>
    </lineage>
</organism>
<dbReference type="EC" id="1.11.1.15" evidence="1"/>
<dbReference type="AlphaFoldDB" id="A0A645DIP0"/>
<dbReference type="InterPro" id="IPR036249">
    <property type="entry name" value="Thioredoxin-like_sf"/>
</dbReference>
<dbReference type="EMBL" id="VSSQ01036649">
    <property type="protein sequence ID" value="MPM89176.1"/>
    <property type="molecule type" value="Genomic_DNA"/>
</dbReference>
<gene>
    <name evidence="1" type="primary">bcp_23</name>
    <name evidence="1" type="ORF">SDC9_136284</name>
</gene>